<organism evidence="1">
    <name type="scientific">hydrothermal vent metagenome</name>
    <dbReference type="NCBI Taxonomy" id="652676"/>
    <lineage>
        <taxon>unclassified sequences</taxon>
        <taxon>metagenomes</taxon>
        <taxon>ecological metagenomes</taxon>
    </lineage>
</organism>
<evidence type="ECO:0000313" key="1">
    <source>
        <dbReference type="EMBL" id="VAW76103.1"/>
    </source>
</evidence>
<dbReference type="Pfam" id="PF18854">
    <property type="entry name" value="baeRF_family10"/>
    <property type="match status" value="1"/>
</dbReference>
<dbReference type="EMBL" id="UOFM01000162">
    <property type="protein sequence ID" value="VAW76103.1"/>
    <property type="molecule type" value="Genomic_DNA"/>
</dbReference>
<dbReference type="InterPro" id="IPR029064">
    <property type="entry name" value="Ribosomal_eL30-like_sf"/>
</dbReference>
<proteinExistence type="predicted"/>
<protein>
    <recommendedName>
        <fullName evidence="2">eRF1 domain-containing protein</fullName>
    </recommendedName>
</protein>
<gene>
    <name evidence="1" type="ORF">MNBD_GAMMA14-1787</name>
</gene>
<evidence type="ECO:0008006" key="2">
    <source>
        <dbReference type="Google" id="ProtNLM"/>
    </source>
</evidence>
<dbReference type="SUPFAM" id="SSF55315">
    <property type="entry name" value="L30e-like"/>
    <property type="match status" value="1"/>
</dbReference>
<dbReference type="AlphaFoldDB" id="A0A3B0YIZ1"/>
<reference evidence="1" key="1">
    <citation type="submission" date="2018-06" db="EMBL/GenBank/DDBJ databases">
        <authorList>
            <person name="Zhirakovskaya E."/>
        </authorList>
    </citation>
    <scope>NUCLEOTIDE SEQUENCE</scope>
</reference>
<dbReference type="InterPro" id="IPR041202">
    <property type="entry name" value="BaeRF_family10"/>
</dbReference>
<sequence length="395" mass="43894">MTHLTTLDELKQHITLLASVDESDAPFISCYLNLENGPGSWQKTLDDRASILRRILKKNDLADFEEAMVKIKAWLATDLLPEAKSAALFVRGHFGGAFMLPMQFAAPLPDWITIYPTPNIYHLMELKDNYHRYIVLLAQPHRTCIMEVNLGAATIRAWINQPDLRTRVSSEWARTHYQVHQAHHVNQFTYEKIAVLEQLMGAGGHTHLILAGDPVITEQVRRALPENLANQLVDVITAAKQDQQDDVVLATLSSFIEHEEQESQTIAERLIEGLRSQSLAVAGSTDTLDALLWGEVDTLVMVSDYQPDPGWRCTACRATGTETPKTPVCPQCSKPAVRPMDVREALLRIAGQQERPVEVVEQSGELMSLGGVGCLLRTHINTQIDTRAVPTAASG</sequence>
<accession>A0A3B0YIZ1</accession>
<name>A0A3B0YIZ1_9ZZZZ</name>
<dbReference type="Gene3D" id="3.30.1330.30">
    <property type="match status" value="1"/>
</dbReference>